<keyword evidence="1" id="KW-0175">Coiled coil</keyword>
<dbReference type="OrthoDB" id="436230at2759"/>
<feature type="coiled-coil region" evidence="1">
    <location>
        <begin position="52"/>
        <end position="158"/>
    </location>
</feature>
<proteinExistence type="predicted"/>
<dbReference type="Proteomes" id="UP000601435">
    <property type="component" value="Unassembled WGS sequence"/>
</dbReference>
<name>A0A812U7F2_9DINO</name>
<reference evidence="3" key="1">
    <citation type="submission" date="2021-02" db="EMBL/GenBank/DDBJ databases">
        <authorList>
            <person name="Dougan E. K."/>
            <person name="Rhodes N."/>
            <person name="Thang M."/>
            <person name="Chan C."/>
        </authorList>
    </citation>
    <scope>NUCLEOTIDE SEQUENCE</scope>
</reference>
<organism evidence="3 4">
    <name type="scientific">Symbiodinium necroappetens</name>
    <dbReference type="NCBI Taxonomy" id="1628268"/>
    <lineage>
        <taxon>Eukaryota</taxon>
        <taxon>Sar</taxon>
        <taxon>Alveolata</taxon>
        <taxon>Dinophyceae</taxon>
        <taxon>Suessiales</taxon>
        <taxon>Symbiodiniaceae</taxon>
        <taxon>Symbiodinium</taxon>
    </lineage>
</organism>
<accession>A0A812U7F2</accession>
<feature type="compositionally biased region" description="Basic and acidic residues" evidence="2">
    <location>
        <begin position="251"/>
        <end position="269"/>
    </location>
</feature>
<evidence type="ECO:0000313" key="3">
    <source>
        <dbReference type="EMBL" id="CAE7565877.1"/>
    </source>
</evidence>
<evidence type="ECO:0000256" key="1">
    <source>
        <dbReference type="SAM" id="Coils"/>
    </source>
</evidence>
<dbReference type="EMBL" id="CAJNJA010026808">
    <property type="protein sequence ID" value="CAE7565877.1"/>
    <property type="molecule type" value="Genomic_DNA"/>
</dbReference>
<gene>
    <name evidence="3" type="ORF">SNEC2469_LOCUS16453</name>
</gene>
<evidence type="ECO:0000313" key="4">
    <source>
        <dbReference type="Proteomes" id="UP000601435"/>
    </source>
</evidence>
<keyword evidence="4" id="KW-1185">Reference proteome</keyword>
<dbReference type="AlphaFoldDB" id="A0A812U7F2"/>
<feature type="region of interest" description="Disordered" evidence="2">
    <location>
        <begin position="198"/>
        <end position="320"/>
    </location>
</feature>
<comment type="caution">
    <text evidence="3">The sequence shown here is derived from an EMBL/GenBank/DDBJ whole genome shotgun (WGS) entry which is preliminary data.</text>
</comment>
<sequence length="353" mass="40192">MERTPPVEPEDQTGEADMAAVHLAPADDLEQRPAEDSMSAWSSRHRQCMEILVRQECRRERCEEQLEELKVKLREETQRRIEAEAKVTRLLDIIHSITRGTRVEQLDLEVARLSVRSQVLKENAEKHEEQMRAMVEEKNELKRRYDELLTDSKHLHEENTSLKQKCQDQFKQLEKLHLERLTEGLKEMLRLKGMEEEEWMQETATGSSRAEEAAEESSVLSSEEASNAKDQEGSDSVPMPLNHLPEPVDPALHRGEDLQGKTTEQHRMEDEESLQETAAGSSREEAAEQSSVLSSEEEPHTMDQEEPDSVPTPLNHLPESLDPNLHTGVNLLSSSYLPFGLRAGWLQGKAAAI</sequence>
<protein>
    <submittedName>
        <fullName evidence="3">Uncharacterized protein</fullName>
    </submittedName>
</protein>
<evidence type="ECO:0000256" key="2">
    <source>
        <dbReference type="SAM" id="MobiDB-lite"/>
    </source>
</evidence>
<feature type="compositionally biased region" description="Low complexity" evidence="2">
    <location>
        <begin position="216"/>
        <end position="225"/>
    </location>
</feature>